<feature type="transmembrane region" description="Helical" evidence="4">
    <location>
        <begin position="173"/>
        <end position="199"/>
    </location>
</feature>
<dbReference type="InterPro" id="IPR036097">
    <property type="entry name" value="HisK_dim/P_sf"/>
</dbReference>
<keyword evidence="4" id="KW-0812">Transmembrane</keyword>
<dbReference type="Proteomes" id="UP000294692">
    <property type="component" value="Unassembled WGS sequence"/>
</dbReference>
<comment type="catalytic activity">
    <reaction evidence="1">
        <text>ATP + protein L-histidine = ADP + protein N-phospho-L-histidine.</text>
        <dbReference type="EC" id="2.7.13.3"/>
    </reaction>
</comment>
<dbReference type="OrthoDB" id="8807260at2"/>
<dbReference type="SMART" id="SM00388">
    <property type="entry name" value="HisKA"/>
    <property type="match status" value="1"/>
</dbReference>
<feature type="transmembrane region" description="Helical" evidence="4">
    <location>
        <begin position="12"/>
        <end position="32"/>
    </location>
</feature>
<dbReference type="SUPFAM" id="SSF47384">
    <property type="entry name" value="Homodimeric domain of signal transducing histidine kinase"/>
    <property type="match status" value="1"/>
</dbReference>
<dbReference type="InterPro" id="IPR003594">
    <property type="entry name" value="HATPase_dom"/>
</dbReference>
<evidence type="ECO:0000256" key="4">
    <source>
        <dbReference type="SAM" id="Phobius"/>
    </source>
</evidence>
<keyword evidence="4" id="KW-0472">Membrane</keyword>
<dbReference type="CDD" id="cd00082">
    <property type="entry name" value="HisKA"/>
    <property type="match status" value="1"/>
</dbReference>
<name>A0A4R3UWY5_9BURK</name>
<sequence>MSLTRSNVLGYLLPILAIMVLAILLTVSLFRLADIQRAMRNNVNANMVWVIYQTHVESLMLANAVQHRLVDPGSDSDLLHRYQMLLSRISVLNDGPQKRALQAMGIAETLTIQADAVVKLAELFENGTIDAAGYAQIRQALSIFSATLQSASGKAMMAQWEEAGERIDTYRNAVLTVFFLMIGIWICGAVLSVQLLLALKKTRDNERIRQRGIELQKQLENERKISDLYRSFGSMVSHQFRTPLAIIDATMQRLIRAGDRMAMEEIRHRATKARQATQRLNQLIENILQADRFMEQLDVAMRPCRLADIARQAVAEQQAIAPRRAIHVVDETGGESTVLCDSMLTSQIIGNLLSNAIKYSEEDTAVSIRTYRQNGQIYCQVSDQGRGISAHDLTHVFKRYFRAKATTDIVGTGIGLHIAMELAVLQNGTILACSEPGVGSSFTLQLPCHRHLRICPDDATQAAAPVKLGAA</sequence>
<evidence type="ECO:0000256" key="2">
    <source>
        <dbReference type="ARBA" id="ARBA00012438"/>
    </source>
</evidence>
<dbReference type="SMART" id="SM00387">
    <property type="entry name" value="HATPase_c"/>
    <property type="match status" value="1"/>
</dbReference>
<dbReference type="PANTHER" id="PTHR43547:SF2">
    <property type="entry name" value="HYBRID SIGNAL TRANSDUCTION HISTIDINE KINASE C"/>
    <property type="match status" value="1"/>
</dbReference>
<keyword evidence="7" id="KW-1185">Reference proteome</keyword>
<dbReference type="Pfam" id="PF00512">
    <property type="entry name" value="HisKA"/>
    <property type="match status" value="1"/>
</dbReference>
<dbReference type="EC" id="2.7.13.3" evidence="2"/>
<dbReference type="Pfam" id="PF02518">
    <property type="entry name" value="HATPase_c"/>
    <property type="match status" value="1"/>
</dbReference>
<evidence type="ECO:0000313" key="7">
    <source>
        <dbReference type="Proteomes" id="UP000294692"/>
    </source>
</evidence>
<dbReference type="AlphaFoldDB" id="A0A4R3UWY5"/>
<feature type="domain" description="Histidine kinase" evidence="5">
    <location>
        <begin position="235"/>
        <end position="450"/>
    </location>
</feature>
<protein>
    <recommendedName>
        <fullName evidence="2">histidine kinase</fullName>
        <ecNumber evidence="2">2.7.13.3</ecNumber>
    </recommendedName>
</protein>
<evidence type="ECO:0000259" key="5">
    <source>
        <dbReference type="PROSITE" id="PS50109"/>
    </source>
</evidence>
<dbReference type="Gene3D" id="1.10.287.130">
    <property type="match status" value="1"/>
</dbReference>
<proteinExistence type="predicted"/>
<dbReference type="GO" id="GO:0000155">
    <property type="term" value="F:phosphorelay sensor kinase activity"/>
    <property type="evidence" value="ECO:0007669"/>
    <property type="project" value="InterPro"/>
</dbReference>
<dbReference type="InterPro" id="IPR005467">
    <property type="entry name" value="His_kinase_dom"/>
</dbReference>
<dbReference type="PRINTS" id="PR00344">
    <property type="entry name" value="BCTRLSENSOR"/>
</dbReference>
<dbReference type="InterPro" id="IPR036890">
    <property type="entry name" value="HATPase_C_sf"/>
</dbReference>
<evidence type="ECO:0000256" key="3">
    <source>
        <dbReference type="ARBA" id="ARBA00022553"/>
    </source>
</evidence>
<reference evidence="6 7" key="1">
    <citation type="submission" date="2019-03" db="EMBL/GenBank/DDBJ databases">
        <title>Genomic Encyclopedia of Type Strains, Phase IV (KMG-IV): sequencing the most valuable type-strain genomes for metagenomic binning, comparative biology and taxonomic classification.</title>
        <authorList>
            <person name="Goeker M."/>
        </authorList>
    </citation>
    <scope>NUCLEOTIDE SEQUENCE [LARGE SCALE GENOMIC DNA]</scope>
    <source>
        <strain evidence="6 7">DSM 100048</strain>
    </source>
</reference>
<accession>A0A4R3UWY5</accession>
<dbReference type="PANTHER" id="PTHR43547">
    <property type="entry name" value="TWO-COMPONENT HISTIDINE KINASE"/>
    <property type="match status" value="1"/>
</dbReference>
<dbReference type="InterPro" id="IPR003661">
    <property type="entry name" value="HisK_dim/P_dom"/>
</dbReference>
<dbReference type="SUPFAM" id="SSF55874">
    <property type="entry name" value="ATPase domain of HSP90 chaperone/DNA topoisomerase II/histidine kinase"/>
    <property type="match status" value="1"/>
</dbReference>
<comment type="caution">
    <text evidence="6">The sequence shown here is derived from an EMBL/GenBank/DDBJ whole genome shotgun (WGS) entry which is preliminary data.</text>
</comment>
<dbReference type="Gene3D" id="3.30.565.10">
    <property type="entry name" value="Histidine kinase-like ATPase, C-terminal domain"/>
    <property type="match status" value="1"/>
</dbReference>
<evidence type="ECO:0000313" key="6">
    <source>
        <dbReference type="EMBL" id="TCU95303.1"/>
    </source>
</evidence>
<dbReference type="InterPro" id="IPR004358">
    <property type="entry name" value="Sig_transdc_His_kin-like_C"/>
</dbReference>
<dbReference type="PROSITE" id="PS50109">
    <property type="entry name" value="HIS_KIN"/>
    <property type="match status" value="1"/>
</dbReference>
<organism evidence="6 7">
    <name type="scientific">Paracandidimonas soli</name>
    <dbReference type="NCBI Taxonomy" id="1917182"/>
    <lineage>
        <taxon>Bacteria</taxon>
        <taxon>Pseudomonadati</taxon>
        <taxon>Pseudomonadota</taxon>
        <taxon>Betaproteobacteria</taxon>
        <taxon>Burkholderiales</taxon>
        <taxon>Alcaligenaceae</taxon>
        <taxon>Paracandidimonas</taxon>
    </lineage>
</organism>
<dbReference type="EMBL" id="SMBX01000008">
    <property type="protein sequence ID" value="TCU95303.1"/>
    <property type="molecule type" value="Genomic_DNA"/>
</dbReference>
<keyword evidence="4" id="KW-1133">Transmembrane helix</keyword>
<gene>
    <name evidence="6" type="ORF">EV686_108146</name>
</gene>
<evidence type="ECO:0000256" key="1">
    <source>
        <dbReference type="ARBA" id="ARBA00000085"/>
    </source>
</evidence>
<dbReference type="CDD" id="cd00075">
    <property type="entry name" value="HATPase"/>
    <property type="match status" value="1"/>
</dbReference>
<keyword evidence="3" id="KW-0597">Phosphoprotein</keyword>
<dbReference type="RefSeq" id="WP_132477736.1">
    <property type="nucleotide sequence ID" value="NZ_JBHRVM010000001.1"/>
</dbReference>